<evidence type="ECO:0000259" key="2">
    <source>
        <dbReference type="Pfam" id="PF14291"/>
    </source>
</evidence>
<organism evidence="3 4">
    <name type="scientific">Aphis craccivora</name>
    <name type="common">Cowpea aphid</name>
    <dbReference type="NCBI Taxonomy" id="307492"/>
    <lineage>
        <taxon>Eukaryota</taxon>
        <taxon>Metazoa</taxon>
        <taxon>Ecdysozoa</taxon>
        <taxon>Arthropoda</taxon>
        <taxon>Hexapoda</taxon>
        <taxon>Insecta</taxon>
        <taxon>Pterygota</taxon>
        <taxon>Neoptera</taxon>
        <taxon>Paraneoptera</taxon>
        <taxon>Hemiptera</taxon>
        <taxon>Sternorrhyncha</taxon>
        <taxon>Aphidomorpha</taxon>
        <taxon>Aphidoidea</taxon>
        <taxon>Aphididae</taxon>
        <taxon>Aphidini</taxon>
        <taxon>Aphis</taxon>
        <taxon>Aphis</taxon>
    </lineage>
</organism>
<dbReference type="AlphaFoldDB" id="A0A6G0VZ66"/>
<evidence type="ECO:0000313" key="4">
    <source>
        <dbReference type="Proteomes" id="UP000478052"/>
    </source>
</evidence>
<dbReference type="Pfam" id="PF14291">
    <property type="entry name" value="DUF4371"/>
    <property type="match status" value="1"/>
</dbReference>
<feature type="domain" description="HAT C-terminal dimerisation" evidence="1">
    <location>
        <begin position="736"/>
        <end position="792"/>
    </location>
</feature>
<protein>
    <submittedName>
        <fullName evidence="3">Zinc finger MYM-type protein 1-like</fullName>
    </submittedName>
</protein>
<feature type="domain" description="DUF4371" evidence="2">
    <location>
        <begin position="210"/>
        <end position="391"/>
    </location>
</feature>
<dbReference type="GO" id="GO:0046983">
    <property type="term" value="F:protein dimerization activity"/>
    <property type="evidence" value="ECO:0007669"/>
    <property type="project" value="InterPro"/>
</dbReference>
<feature type="non-terminal residue" evidence="3">
    <location>
        <position position="1"/>
    </location>
</feature>
<reference evidence="3 4" key="1">
    <citation type="submission" date="2019-08" db="EMBL/GenBank/DDBJ databases">
        <title>Whole genome of Aphis craccivora.</title>
        <authorList>
            <person name="Voronova N.V."/>
            <person name="Shulinski R.S."/>
            <person name="Bandarenka Y.V."/>
            <person name="Zhorov D.G."/>
            <person name="Warner D."/>
        </authorList>
    </citation>
    <scope>NUCLEOTIDE SEQUENCE [LARGE SCALE GENOMIC DNA]</scope>
    <source>
        <strain evidence="3">180601</strain>
        <tissue evidence="3">Whole Body</tissue>
    </source>
</reference>
<keyword evidence="4" id="KW-1185">Reference proteome</keyword>
<dbReference type="InterPro" id="IPR008906">
    <property type="entry name" value="HATC_C_dom"/>
</dbReference>
<evidence type="ECO:0000313" key="3">
    <source>
        <dbReference type="EMBL" id="KAF0714176.1"/>
    </source>
</evidence>
<dbReference type="PANTHER" id="PTHR45749">
    <property type="match status" value="1"/>
</dbReference>
<dbReference type="OrthoDB" id="8551997at2759"/>
<dbReference type="Proteomes" id="UP000478052">
    <property type="component" value="Unassembled WGS sequence"/>
</dbReference>
<dbReference type="Pfam" id="PF05699">
    <property type="entry name" value="Dimer_Tnp_hAT"/>
    <property type="match status" value="1"/>
</dbReference>
<accession>A0A6G0VZ66</accession>
<name>A0A6G0VZ66_APHCR</name>
<gene>
    <name evidence="3" type="ORF">FWK35_00032509</name>
</gene>
<dbReference type="InterPro" id="IPR012337">
    <property type="entry name" value="RNaseH-like_sf"/>
</dbReference>
<sequence>IDASSFEKTEYLNIDVVIKEDKSNVSTILNASNETADAEFSDIYESVDNLQSASLMFKNDPVLFMNKSITPGMKLIQLEMGPCQPVATDLPNGKFPKDESNPPRSFSTSYYTKLVNGKSEHRSWITYSPAMNRIYCWTCKLFGSIRAQKNSFVTTGCNSWGHLGGLYGRIHLHETCKDHLEAELNKIMYINNNRVDIQLMNSNNKHVTINRAVVHVLMDIILCLSKHNDAFRGHTEYLTNDTSGKFLDWVNVFTKHHTILASHLENIKSSTKKQRLTFLSKSSQNSMLHCIAESIRETILKEVKLAGIYSLILDSTTDVSKLDQFAFVLRHCTNDGLIKERLICVDETVDSTGNGMYELFCKVCDKYNLNWRHDLIGQAYDGASNMQGVVKGLRSLIQNENKSALHVWCSAHCLNLIIVDCCEATECAQDFFGTVSSLVTFLGARKRTATYVEFQKQLYKNQRIRRLKSFSATRWTYHDRSLEVIQKTFKSIILTLKKISSEETDKKNKHLANSFLKQLNSFKFVLTMHMMPINLIKTTRQQIQDLRAMKTESIYENLFSETKLFCETHDLEEHDLAEVRTSRKKKMSGEMSNDERITSANYRYVCEVYRCTLDVILSKLDDRFSGSENIFKEFSLLLPERLELNKDTTNKFHYLVNRLSEDRINKSGLNVEYELFASNYKSFISSATANDIKNQTKHTMNKNDLSDQNDTDSDCSEETTHVTAIYSALCKMGMASAFPNLFMAYKGICTLPPTSATAERCFSKLKLIKTKLRSTVGEKRLDNLMLISSNSDIEVSIEDAINKFAATSSILQKALMFC</sequence>
<dbReference type="PANTHER" id="PTHR45749:SF37">
    <property type="entry name" value="OS05G0311600 PROTEIN"/>
    <property type="match status" value="1"/>
</dbReference>
<evidence type="ECO:0000259" key="1">
    <source>
        <dbReference type="Pfam" id="PF05699"/>
    </source>
</evidence>
<dbReference type="SUPFAM" id="SSF53098">
    <property type="entry name" value="Ribonuclease H-like"/>
    <property type="match status" value="1"/>
</dbReference>
<comment type="caution">
    <text evidence="3">The sequence shown here is derived from an EMBL/GenBank/DDBJ whole genome shotgun (WGS) entry which is preliminary data.</text>
</comment>
<dbReference type="EMBL" id="VUJU01010479">
    <property type="protein sequence ID" value="KAF0714176.1"/>
    <property type="molecule type" value="Genomic_DNA"/>
</dbReference>
<dbReference type="InterPro" id="IPR025398">
    <property type="entry name" value="DUF4371"/>
</dbReference>
<proteinExistence type="predicted"/>
<feature type="non-terminal residue" evidence="3">
    <location>
        <position position="818"/>
    </location>
</feature>